<accession>E6W615</accession>
<evidence type="ECO:0000313" key="3">
    <source>
        <dbReference type="EMBL" id="ADU64954.1"/>
    </source>
</evidence>
<dbReference type="AlphaFoldDB" id="E6W615"/>
<feature type="chain" id="PRO_5003211768" evidence="2">
    <location>
        <begin position="22"/>
        <end position="108"/>
    </location>
</feature>
<proteinExistence type="predicted"/>
<evidence type="ECO:0000256" key="1">
    <source>
        <dbReference type="SAM" id="MobiDB-lite"/>
    </source>
</evidence>
<dbReference type="STRING" id="653733.Selin_0197"/>
<evidence type="ECO:0000256" key="2">
    <source>
        <dbReference type="SAM" id="SignalP"/>
    </source>
</evidence>
<sequence length="108" mass="12474">MTTRILWTMLLVLCLCATTWARHLSDPTRPWKPSEQTPAPTALETQDKTSQPKAVDFVFIGHQSWAMINGKRYQVGDFFDNGHIISIDTTHITMENIRGHRWNIPVKR</sequence>
<organism evidence="3 4">
    <name type="scientific">Desulfurispirillum indicum (strain ATCC BAA-1389 / DSM 22839 / S5)</name>
    <dbReference type="NCBI Taxonomy" id="653733"/>
    <lineage>
        <taxon>Bacteria</taxon>
        <taxon>Pseudomonadati</taxon>
        <taxon>Chrysiogenota</taxon>
        <taxon>Chrysiogenia</taxon>
        <taxon>Chrysiogenales</taxon>
        <taxon>Chrysiogenaceae</taxon>
        <taxon>Desulfurispirillum</taxon>
    </lineage>
</organism>
<dbReference type="InParanoid" id="E6W615"/>
<protein>
    <submittedName>
        <fullName evidence="3">Uncharacterized protein</fullName>
    </submittedName>
</protein>
<dbReference type="HOGENOM" id="CLU_2192766_0_0_0"/>
<feature type="region of interest" description="Disordered" evidence="1">
    <location>
        <begin position="24"/>
        <end position="49"/>
    </location>
</feature>
<name>E6W615_DESIS</name>
<dbReference type="EMBL" id="CP002432">
    <property type="protein sequence ID" value="ADU64954.1"/>
    <property type="molecule type" value="Genomic_DNA"/>
</dbReference>
<keyword evidence="2" id="KW-0732">Signal</keyword>
<feature type="signal peptide" evidence="2">
    <location>
        <begin position="1"/>
        <end position="21"/>
    </location>
</feature>
<reference evidence="3 4" key="1">
    <citation type="submission" date="2010-12" db="EMBL/GenBank/DDBJ databases">
        <title>Complete sequence of Desulfurispirillum indicum S5.</title>
        <authorList>
            <consortium name="US DOE Joint Genome Institute"/>
            <person name="Lucas S."/>
            <person name="Copeland A."/>
            <person name="Lapidus A."/>
            <person name="Cheng J.-F."/>
            <person name="Goodwin L."/>
            <person name="Pitluck S."/>
            <person name="Chertkov O."/>
            <person name="Held B."/>
            <person name="Detter J.C."/>
            <person name="Han C."/>
            <person name="Tapia R."/>
            <person name="Land M."/>
            <person name="Hauser L."/>
            <person name="Kyrpides N."/>
            <person name="Ivanova N."/>
            <person name="Mikhailova N."/>
            <person name="Haggblom M."/>
            <person name="Rauschenbach I."/>
            <person name="Bini E."/>
            <person name="Woyke T."/>
        </authorList>
    </citation>
    <scope>NUCLEOTIDE SEQUENCE [LARGE SCALE GENOMIC DNA]</scope>
    <source>
        <strain evidence="4">ATCC BAA-1389 / DSM 22839 / S5</strain>
    </source>
</reference>
<gene>
    <name evidence="3" type="ordered locus">Selin_0197</name>
</gene>
<evidence type="ECO:0000313" key="4">
    <source>
        <dbReference type="Proteomes" id="UP000002572"/>
    </source>
</evidence>
<dbReference type="RefSeq" id="WP_013504843.1">
    <property type="nucleotide sequence ID" value="NC_014836.1"/>
</dbReference>
<dbReference type="KEGG" id="din:Selin_0197"/>
<dbReference type="Proteomes" id="UP000002572">
    <property type="component" value="Chromosome"/>
</dbReference>
<keyword evidence="4" id="KW-1185">Reference proteome</keyword>